<organism evidence="1 2">
    <name type="scientific">Methylohalomonas lacus</name>
    <dbReference type="NCBI Taxonomy" id="398773"/>
    <lineage>
        <taxon>Bacteria</taxon>
        <taxon>Pseudomonadati</taxon>
        <taxon>Pseudomonadota</taxon>
        <taxon>Gammaproteobacteria</taxon>
        <taxon>Methylohalomonadales</taxon>
        <taxon>Methylohalomonadaceae</taxon>
        <taxon>Methylohalomonas</taxon>
    </lineage>
</organism>
<sequence>MNEETFNMGVRKLLKKVGVTAQREIEKAVDEGIESGQLQGNETLRARVTVHIDGLDLDHVIEGDIPLE</sequence>
<dbReference type="Pfam" id="PF20104">
    <property type="entry name" value="DUF6494"/>
    <property type="match status" value="1"/>
</dbReference>
<dbReference type="RefSeq" id="WP_259054150.1">
    <property type="nucleotide sequence ID" value="NZ_JANUCT010000003.1"/>
</dbReference>
<protein>
    <submittedName>
        <fullName evidence="1">Uncharacterized protein</fullName>
    </submittedName>
</protein>
<name>A0AAE3HKH3_9GAMM</name>
<evidence type="ECO:0000313" key="1">
    <source>
        <dbReference type="EMBL" id="MCS3902602.1"/>
    </source>
</evidence>
<proteinExistence type="predicted"/>
<dbReference type="InterPro" id="IPR045471">
    <property type="entry name" value="DUF6494"/>
</dbReference>
<dbReference type="Proteomes" id="UP001204445">
    <property type="component" value="Unassembled WGS sequence"/>
</dbReference>
<accession>A0AAE3HKH3</accession>
<gene>
    <name evidence="1" type="ORF">J2T55_000606</name>
</gene>
<dbReference type="EMBL" id="JANUCT010000003">
    <property type="protein sequence ID" value="MCS3902602.1"/>
    <property type="molecule type" value="Genomic_DNA"/>
</dbReference>
<evidence type="ECO:0000313" key="2">
    <source>
        <dbReference type="Proteomes" id="UP001204445"/>
    </source>
</evidence>
<keyword evidence="2" id="KW-1185">Reference proteome</keyword>
<dbReference type="AlphaFoldDB" id="A0AAE3HKH3"/>
<comment type="caution">
    <text evidence="1">The sequence shown here is derived from an EMBL/GenBank/DDBJ whole genome shotgun (WGS) entry which is preliminary data.</text>
</comment>
<reference evidence="1" key="1">
    <citation type="submission" date="2022-08" db="EMBL/GenBank/DDBJ databases">
        <title>Genomic Encyclopedia of Type Strains, Phase III (KMG-III): the genomes of soil and plant-associated and newly described type strains.</title>
        <authorList>
            <person name="Whitman W."/>
        </authorList>
    </citation>
    <scope>NUCLEOTIDE SEQUENCE</scope>
    <source>
        <strain evidence="1">HMT 1</strain>
    </source>
</reference>